<evidence type="ECO:0008006" key="2">
    <source>
        <dbReference type="Google" id="ProtNLM"/>
    </source>
</evidence>
<dbReference type="PANTHER" id="PTHR35046:SF18">
    <property type="entry name" value="RNA-DIRECTED DNA POLYMERASE"/>
    <property type="match status" value="1"/>
</dbReference>
<proteinExistence type="predicted"/>
<dbReference type="PANTHER" id="PTHR35046">
    <property type="entry name" value="ZINC KNUCKLE (CCHC-TYPE) FAMILY PROTEIN"/>
    <property type="match status" value="1"/>
</dbReference>
<accession>A0A6L2JEA8</accession>
<dbReference type="EMBL" id="BKCJ010000651">
    <property type="protein sequence ID" value="GEU35070.1"/>
    <property type="molecule type" value="Genomic_DNA"/>
</dbReference>
<gene>
    <name evidence="1" type="ORF">Tci_007048</name>
</gene>
<dbReference type="CDD" id="cd00303">
    <property type="entry name" value="retropepsin_like"/>
    <property type="match status" value="1"/>
</dbReference>
<dbReference type="AlphaFoldDB" id="A0A6L2JEA8"/>
<comment type="caution">
    <text evidence="1">The sequence shown here is derived from an EMBL/GenBank/DDBJ whole genome shotgun (WGS) entry which is preliminary data.</text>
</comment>
<organism evidence="1">
    <name type="scientific">Tanacetum cinerariifolium</name>
    <name type="common">Dalmatian daisy</name>
    <name type="synonym">Chrysanthemum cinerariifolium</name>
    <dbReference type="NCBI Taxonomy" id="118510"/>
    <lineage>
        <taxon>Eukaryota</taxon>
        <taxon>Viridiplantae</taxon>
        <taxon>Streptophyta</taxon>
        <taxon>Embryophyta</taxon>
        <taxon>Tracheophyta</taxon>
        <taxon>Spermatophyta</taxon>
        <taxon>Magnoliopsida</taxon>
        <taxon>eudicotyledons</taxon>
        <taxon>Gunneridae</taxon>
        <taxon>Pentapetalae</taxon>
        <taxon>asterids</taxon>
        <taxon>campanulids</taxon>
        <taxon>Asterales</taxon>
        <taxon>Asteraceae</taxon>
        <taxon>Asteroideae</taxon>
        <taxon>Anthemideae</taxon>
        <taxon>Anthemidinae</taxon>
        <taxon>Tanacetum</taxon>
    </lineage>
</organism>
<sequence length="433" mass="49128">MPHDQMSPGEHEELRWQVEEMVSKDHVCERISPCAQPHGPLDLMSLYVSGSVPKKVHDFVEGLPYHGDLSDDDLVRNLRTNFINPWGNDEGPRGLIITVARMKMNSQKKTRLVTVCLLMNNRYCDQDKIKGRIIGVGSLSALAFEKQNRRVGSSSSLVITECKKAGKRHLFVNPKDNDDDVAYGDYEAASVYDDEPEYEEEYVSGDVGCDNLIAEEAVQKLVLKTKNHPKPYKLQWLKKGGEVTVSKCVHVAFSVGTTYKDNVWCDVVAMDACHLLLGRPWEYDRDITHNRKTNTYSFLFGCVKVTLIPNKPKEVVNKCTGTLLTLSQFEDELEIMEKINSNAYHLKLPSHIRCSYVFNVKHLLTYHGNSSDEDSAGNSRMNFVYPKGNDVNPSIEERADLFLEAQDRVRKKGFTKVGITWEPRGVKSFISYL</sequence>
<name>A0A6L2JEA8_TANCI</name>
<evidence type="ECO:0000313" key="1">
    <source>
        <dbReference type="EMBL" id="GEU35070.1"/>
    </source>
</evidence>
<protein>
    <recommendedName>
        <fullName evidence="2">Reverse transcriptase domain-containing protein</fullName>
    </recommendedName>
</protein>
<reference evidence="1" key="1">
    <citation type="journal article" date="2019" name="Sci. Rep.">
        <title>Draft genome of Tanacetum cinerariifolium, the natural source of mosquito coil.</title>
        <authorList>
            <person name="Yamashiro T."/>
            <person name="Shiraishi A."/>
            <person name="Satake H."/>
            <person name="Nakayama K."/>
        </authorList>
    </citation>
    <scope>NUCLEOTIDE SEQUENCE</scope>
</reference>